<gene>
    <name evidence="5" type="primary">adk</name>
    <name evidence="8" type="ORF">GCM10025780_17840</name>
</gene>
<feature type="region of interest" description="NMP" evidence="5">
    <location>
        <begin position="46"/>
        <end position="75"/>
    </location>
</feature>
<keyword evidence="4 5" id="KW-0418">Kinase</keyword>
<feature type="binding site" evidence="5">
    <location>
        <position position="52"/>
    </location>
    <ligand>
        <name>AMP</name>
        <dbReference type="ChEBI" id="CHEBI:456215"/>
    </ligand>
</feature>
<keyword evidence="5" id="KW-0963">Cytoplasm</keyword>
<dbReference type="Proteomes" id="UP001501295">
    <property type="component" value="Unassembled WGS sequence"/>
</dbReference>
<comment type="pathway">
    <text evidence="5">Purine metabolism; AMP biosynthesis via salvage pathway; AMP from ADP: step 1/1.</text>
</comment>
<feature type="binding site" evidence="5">
    <location>
        <begin position="26"/>
        <end position="31"/>
    </location>
    <ligand>
        <name>ATP</name>
        <dbReference type="ChEBI" id="CHEBI:30616"/>
    </ligand>
</feature>
<dbReference type="Gene3D" id="3.40.50.300">
    <property type="entry name" value="P-loop containing nucleotide triphosphate hydrolases"/>
    <property type="match status" value="1"/>
</dbReference>
<feature type="binding site" evidence="5">
    <location>
        <position position="143"/>
    </location>
    <ligand>
        <name>ATP</name>
        <dbReference type="ChEBI" id="CHEBI:30616"/>
    </ligand>
</feature>
<dbReference type="Pfam" id="PF00406">
    <property type="entry name" value="ADK"/>
    <property type="match status" value="1"/>
</dbReference>
<evidence type="ECO:0000256" key="1">
    <source>
        <dbReference type="ARBA" id="ARBA00022679"/>
    </source>
</evidence>
<keyword evidence="5 7" id="KW-0067">ATP-binding</keyword>
<comment type="caution">
    <text evidence="8">The sequence shown here is derived from an EMBL/GenBank/DDBJ whole genome shotgun (WGS) entry which is preliminary data.</text>
</comment>
<dbReference type="NCBIfam" id="NF011100">
    <property type="entry name" value="PRK14527.1"/>
    <property type="match status" value="1"/>
</dbReference>
<evidence type="ECO:0000256" key="5">
    <source>
        <dbReference type="HAMAP-Rule" id="MF_00235"/>
    </source>
</evidence>
<keyword evidence="1 5" id="KW-0808">Transferase</keyword>
<feature type="binding site" evidence="5">
    <location>
        <position position="47"/>
    </location>
    <ligand>
        <name>AMP</name>
        <dbReference type="ChEBI" id="CHEBI:456215"/>
    </ligand>
</feature>
<feature type="binding site" evidence="5">
    <location>
        <begin position="101"/>
        <end position="104"/>
    </location>
    <ligand>
        <name>AMP</name>
        <dbReference type="ChEBI" id="CHEBI:456215"/>
    </ligand>
</feature>
<comment type="similarity">
    <text evidence="5 6">Belongs to the adenylate kinase family.</text>
</comment>
<feature type="binding site" evidence="5">
    <location>
        <position position="160"/>
    </location>
    <ligand>
        <name>AMP</name>
        <dbReference type="ChEBI" id="CHEBI:456215"/>
    </ligand>
</feature>
<comment type="caution">
    <text evidence="5">Lacks conserved residue(s) required for the propagation of feature annotation.</text>
</comment>
<comment type="subcellular location">
    <subcellularLocation>
        <location evidence="5 7">Cytoplasm</location>
    </subcellularLocation>
</comment>
<accession>A0ABP8VYA2</accession>
<keyword evidence="9" id="KW-1185">Reference proteome</keyword>
<sequence length="212" mass="22370">MTDGDTATAAASNSAGTRLLIVGPPGAGKGTQAVQIAESYGIPAISTGDIFRANVKNETPLGLKVKAIMDAGDYVPDSLTNELVSDRLAQPDAAGGFLLDGYPRTADQVVFLDELLAARGEALTAVVQLVADRDEIVERLRKRAVDQGRSDDTEEAIRHRQDVYLRETGPLIDTYAERGLVLPVDGLGSIDEVAARIDEALASRGIRPTASA</sequence>
<comment type="domain">
    <text evidence="5">Consists of three domains, a large central CORE domain and two small peripheral domains, NMPbind and LID, which undergo movements during catalysis. The LID domain closes over the site of phosphoryl transfer upon ATP binding. Assembling and dissambling the active center during each catalytic cycle provides an effective means to prevent ATP hydrolysis.</text>
</comment>
<dbReference type="RefSeq" id="WP_345375492.1">
    <property type="nucleotide sequence ID" value="NZ_BAABLM010000003.1"/>
</dbReference>
<dbReference type="HAMAP" id="MF_00235">
    <property type="entry name" value="Adenylate_kinase_Adk"/>
    <property type="match status" value="1"/>
</dbReference>
<dbReference type="NCBIfam" id="NF001381">
    <property type="entry name" value="PRK00279.1-3"/>
    <property type="match status" value="1"/>
</dbReference>
<dbReference type="NCBIfam" id="NF011104">
    <property type="entry name" value="PRK14531.1"/>
    <property type="match status" value="1"/>
</dbReference>
<comment type="subunit">
    <text evidence="5 7">Monomer.</text>
</comment>
<feature type="binding site" evidence="5">
    <location>
        <begin position="73"/>
        <end position="75"/>
    </location>
    <ligand>
        <name>AMP</name>
        <dbReference type="ChEBI" id="CHEBI:456215"/>
    </ligand>
</feature>
<dbReference type="GO" id="GO:0016301">
    <property type="term" value="F:kinase activity"/>
    <property type="evidence" value="ECO:0007669"/>
    <property type="project" value="UniProtKB-KW"/>
</dbReference>
<dbReference type="PANTHER" id="PTHR23359">
    <property type="entry name" value="NUCLEOTIDE KINASE"/>
    <property type="match status" value="1"/>
</dbReference>
<evidence type="ECO:0000313" key="8">
    <source>
        <dbReference type="EMBL" id="GAA4673871.1"/>
    </source>
</evidence>
<dbReference type="CDD" id="cd01428">
    <property type="entry name" value="ADK"/>
    <property type="match status" value="1"/>
</dbReference>
<dbReference type="EC" id="2.7.4.3" evidence="5 7"/>
<dbReference type="PROSITE" id="PS00113">
    <property type="entry name" value="ADENYLATE_KINASE"/>
    <property type="match status" value="1"/>
</dbReference>
<dbReference type="InterPro" id="IPR027417">
    <property type="entry name" value="P-loop_NTPase"/>
</dbReference>
<dbReference type="NCBIfam" id="NF011105">
    <property type="entry name" value="PRK14532.1"/>
    <property type="match status" value="1"/>
</dbReference>
<evidence type="ECO:0000256" key="2">
    <source>
        <dbReference type="ARBA" id="ARBA00022727"/>
    </source>
</evidence>
<dbReference type="PRINTS" id="PR00094">
    <property type="entry name" value="ADENYLTKNASE"/>
</dbReference>
<reference evidence="9" key="1">
    <citation type="journal article" date="2019" name="Int. J. Syst. Evol. Microbiol.">
        <title>The Global Catalogue of Microorganisms (GCM) 10K type strain sequencing project: providing services to taxonomists for standard genome sequencing and annotation.</title>
        <authorList>
            <consortium name="The Broad Institute Genomics Platform"/>
            <consortium name="The Broad Institute Genome Sequencing Center for Infectious Disease"/>
            <person name="Wu L."/>
            <person name="Ma J."/>
        </authorList>
    </citation>
    <scope>NUCLEOTIDE SEQUENCE [LARGE SCALE GENOMIC DNA]</scope>
    <source>
        <strain evidence="9">JCM 18956</strain>
    </source>
</reference>
<dbReference type="InterPro" id="IPR000850">
    <property type="entry name" value="Adenylat/UMP-CMP_kin"/>
</dbReference>
<evidence type="ECO:0000256" key="7">
    <source>
        <dbReference type="RuleBase" id="RU003331"/>
    </source>
</evidence>
<comment type="catalytic activity">
    <reaction evidence="5 7">
        <text>AMP + ATP = 2 ADP</text>
        <dbReference type="Rhea" id="RHEA:12973"/>
        <dbReference type="ChEBI" id="CHEBI:30616"/>
        <dbReference type="ChEBI" id="CHEBI:456215"/>
        <dbReference type="ChEBI" id="CHEBI:456216"/>
        <dbReference type="EC" id="2.7.4.3"/>
    </reaction>
</comment>
<feature type="binding site" evidence="5">
    <location>
        <position position="149"/>
    </location>
    <ligand>
        <name>AMP</name>
        <dbReference type="ChEBI" id="CHEBI:456215"/>
    </ligand>
</feature>
<evidence type="ECO:0000256" key="4">
    <source>
        <dbReference type="ARBA" id="ARBA00022777"/>
    </source>
</evidence>
<dbReference type="InterPro" id="IPR033690">
    <property type="entry name" value="Adenylat_kinase_CS"/>
</dbReference>
<feature type="binding site" evidence="5">
    <location>
        <position position="108"/>
    </location>
    <ligand>
        <name>AMP</name>
        <dbReference type="ChEBI" id="CHEBI:456215"/>
    </ligand>
</feature>
<keyword evidence="3 5" id="KW-0547">Nucleotide-binding</keyword>
<feature type="binding site" evidence="5">
    <location>
        <position position="188"/>
    </location>
    <ligand>
        <name>ATP</name>
        <dbReference type="ChEBI" id="CHEBI:30616"/>
    </ligand>
</feature>
<protein>
    <recommendedName>
        <fullName evidence="5 7">Adenylate kinase</fullName>
        <shortName evidence="5">AK</shortName>
        <ecNumber evidence="5 7">2.7.4.3</ecNumber>
    </recommendedName>
    <alternativeName>
        <fullName evidence="5">ATP-AMP transphosphorylase</fullName>
    </alternativeName>
    <alternativeName>
        <fullName evidence="5">ATP:AMP phosphotransferase</fullName>
    </alternativeName>
    <alternativeName>
        <fullName evidence="5">Adenylate monophosphate kinase</fullName>
    </alternativeName>
</protein>
<evidence type="ECO:0000256" key="3">
    <source>
        <dbReference type="ARBA" id="ARBA00022741"/>
    </source>
</evidence>
<organism evidence="8 9">
    <name type="scientific">Frondihabitans cladoniiphilus</name>
    <dbReference type="NCBI Taxonomy" id="715785"/>
    <lineage>
        <taxon>Bacteria</taxon>
        <taxon>Bacillati</taxon>
        <taxon>Actinomycetota</taxon>
        <taxon>Actinomycetes</taxon>
        <taxon>Micrococcales</taxon>
        <taxon>Microbacteriaceae</taxon>
        <taxon>Frondihabitans</taxon>
    </lineage>
</organism>
<dbReference type="SUPFAM" id="SSF52540">
    <property type="entry name" value="P-loop containing nucleoside triphosphate hydrolases"/>
    <property type="match status" value="1"/>
</dbReference>
<evidence type="ECO:0000256" key="6">
    <source>
        <dbReference type="RuleBase" id="RU003330"/>
    </source>
</evidence>
<evidence type="ECO:0000313" key="9">
    <source>
        <dbReference type="Proteomes" id="UP001501295"/>
    </source>
</evidence>
<proteinExistence type="inferred from homology"/>
<dbReference type="EMBL" id="BAABLM010000003">
    <property type="protein sequence ID" value="GAA4673871.1"/>
    <property type="molecule type" value="Genomic_DNA"/>
</dbReference>
<comment type="function">
    <text evidence="5">Catalyzes the reversible transfer of the terminal phosphate group between ATP and AMP. Plays an important role in cellular energy homeostasis and in adenine nucleotide metabolism.</text>
</comment>
<name>A0ABP8VYA2_9MICO</name>
<keyword evidence="2 5" id="KW-0545">Nucleotide biosynthesis</keyword>